<gene>
    <name evidence="2" type="ORF">A1Q2_00562</name>
</gene>
<feature type="region of interest" description="Disordered" evidence="1">
    <location>
        <begin position="1"/>
        <end position="80"/>
    </location>
</feature>
<evidence type="ECO:0000313" key="3">
    <source>
        <dbReference type="Proteomes" id="UP000006757"/>
    </source>
</evidence>
<dbReference type="HOGENOM" id="CLU_957082_0_0_1"/>
<feature type="compositionally biased region" description="Low complexity" evidence="1">
    <location>
        <begin position="16"/>
        <end position="26"/>
    </location>
</feature>
<reference evidence="2 3" key="1">
    <citation type="journal article" date="2012" name="Eukaryot. Cell">
        <title>Genome sequence of the Trichosporon asahii environmental strain CBS 8904.</title>
        <authorList>
            <person name="Yang R.Y."/>
            <person name="Li H.T."/>
            <person name="Zhu H."/>
            <person name="Zhou G.P."/>
            <person name="Wang M."/>
            <person name="Wang L."/>
        </authorList>
    </citation>
    <scope>NUCLEOTIDE SEQUENCE [LARGE SCALE GENOMIC DNA]</scope>
    <source>
        <strain evidence="2 3">CBS 8904</strain>
    </source>
</reference>
<feature type="compositionally biased region" description="Pro residues" evidence="1">
    <location>
        <begin position="42"/>
        <end position="62"/>
    </location>
</feature>
<dbReference type="EMBL" id="AMBO01000143">
    <property type="protein sequence ID" value="EKD05141.1"/>
    <property type="molecule type" value="Genomic_DNA"/>
</dbReference>
<protein>
    <submittedName>
        <fullName evidence="2">Uncharacterized protein</fullName>
    </submittedName>
</protein>
<feature type="compositionally biased region" description="Polar residues" evidence="1">
    <location>
        <begin position="66"/>
        <end position="80"/>
    </location>
</feature>
<keyword evidence="3" id="KW-1185">Reference proteome</keyword>
<evidence type="ECO:0000256" key="1">
    <source>
        <dbReference type="SAM" id="MobiDB-lite"/>
    </source>
</evidence>
<dbReference type="InParanoid" id="K1VXC1"/>
<comment type="caution">
    <text evidence="2">The sequence shown here is derived from an EMBL/GenBank/DDBJ whole genome shotgun (WGS) entry which is preliminary data.</text>
</comment>
<organism evidence="2 3">
    <name type="scientific">Trichosporon asahii var. asahii (strain CBS 8904)</name>
    <name type="common">Yeast</name>
    <dbReference type="NCBI Taxonomy" id="1220162"/>
    <lineage>
        <taxon>Eukaryota</taxon>
        <taxon>Fungi</taxon>
        <taxon>Dikarya</taxon>
        <taxon>Basidiomycota</taxon>
        <taxon>Agaricomycotina</taxon>
        <taxon>Tremellomycetes</taxon>
        <taxon>Trichosporonales</taxon>
        <taxon>Trichosporonaceae</taxon>
        <taxon>Trichosporon</taxon>
    </lineage>
</organism>
<dbReference type="AlphaFoldDB" id="K1VXC1"/>
<name>K1VXC1_TRIAC</name>
<evidence type="ECO:0000313" key="2">
    <source>
        <dbReference type="EMBL" id="EKD05141.1"/>
    </source>
</evidence>
<proteinExistence type="predicted"/>
<dbReference type="Proteomes" id="UP000006757">
    <property type="component" value="Unassembled WGS sequence"/>
</dbReference>
<feature type="region of interest" description="Disordered" evidence="1">
    <location>
        <begin position="259"/>
        <end position="291"/>
    </location>
</feature>
<sequence>MLYAQPTSPPSPRSPAPQSHPARPASLASSIEEDDLYVSPKASPPYDTPPPPPQPQPAPPSQLAPSTMSNNDAPYNSNTLSGDFSALSDYKHRVPLLGADEEPHGAVNQAAGGNEAHEFSKRTVRVEVLRVEVRVSCQTGEDEEDVRPRCGKVELGKGQHGTAPLQRLAIGIWAARELLDDLDQGVGERRQHQVCATPVQGVRGPVTPDTVHGLVASIDCGLEAARGEAQRTQRLRRRVPDDVVCYLGVVVVVEDGGSALGKHGPGHGDQIGREMSSGAVVKSGGERGGLM</sequence>
<accession>K1VXC1</accession>